<gene>
    <name evidence="2" type="ORF">CDAR_572291</name>
</gene>
<evidence type="ECO:0000256" key="1">
    <source>
        <dbReference type="SAM" id="MobiDB-lite"/>
    </source>
</evidence>
<name>A0AAV4PFJ2_9ARAC</name>
<dbReference type="Proteomes" id="UP001054837">
    <property type="component" value="Unassembled WGS sequence"/>
</dbReference>
<sequence length="131" mass="15058">MSFLLFLNSSVEWQSLIGATAYVILRALCRKGECDDCTSLGNYVSKLFLKHRGYLPEMLGGREETLLFPPSTRPPFQFRRHFSTRTRNKRCSNEQTLLSDPSETNQRRRWLFPETAPQEAKLSVASVPMLS</sequence>
<keyword evidence="3" id="KW-1185">Reference proteome</keyword>
<feature type="region of interest" description="Disordered" evidence="1">
    <location>
        <begin position="85"/>
        <end position="105"/>
    </location>
</feature>
<reference evidence="2 3" key="1">
    <citation type="submission" date="2021-06" db="EMBL/GenBank/DDBJ databases">
        <title>Caerostris darwini draft genome.</title>
        <authorList>
            <person name="Kono N."/>
            <person name="Arakawa K."/>
        </authorList>
    </citation>
    <scope>NUCLEOTIDE SEQUENCE [LARGE SCALE GENOMIC DNA]</scope>
</reference>
<evidence type="ECO:0000313" key="3">
    <source>
        <dbReference type="Proteomes" id="UP001054837"/>
    </source>
</evidence>
<evidence type="ECO:0000313" key="2">
    <source>
        <dbReference type="EMBL" id="GIX95866.1"/>
    </source>
</evidence>
<proteinExistence type="predicted"/>
<organism evidence="2 3">
    <name type="scientific">Caerostris darwini</name>
    <dbReference type="NCBI Taxonomy" id="1538125"/>
    <lineage>
        <taxon>Eukaryota</taxon>
        <taxon>Metazoa</taxon>
        <taxon>Ecdysozoa</taxon>
        <taxon>Arthropoda</taxon>
        <taxon>Chelicerata</taxon>
        <taxon>Arachnida</taxon>
        <taxon>Araneae</taxon>
        <taxon>Araneomorphae</taxon>
        <taxon>Entelegynae</taxon>
        <taxon>Araneoidea</taxon>
        <taxon>Araneidae</taxon>
        <taxon>Caerostris</taxon>
    </lineage>
</organism>
<protein>
    <submittedName>
        <fullName evidence="2">Uncharacterized protein</fullName>
    </submittedName>
</protein>
<dbReference type="AlphaFoldDB" id="A0AAV4PFJ2"/>
<feature type="compositionally biased region" description="Polar residues" evidence="1">
    <location>
        <begin position="93"/>
        <end position="104"/>
    </location>
</feature>
<comment type="caution">
    <text evidence="2">The sequence shown here is derived from an EMBL/GenBank/DDBJ whole genome shotgun (WGS) entry which is preliminary data.</text>
</comment>
<accession>A0AAV4PFJ2</accession>
<dbReference type="EMBL" id="BPLQ01002818">
    <property type="protein sequence ID" value="GIX95866.1"/>
    <property type="molecule type" value="Genomic_DNA"/>
</dbReference>